<evidence type="ECO:0000313" key="20">
    <source>
        <dbReference type="EMBL" id="PNH03699.1"/>
    </source>
</evidence>
<dbReference type="GO" id="GO:0009507">
    <property type="term" value="C:chloroplast"/>
    <property type="evidence" value="ECO:0007669"/>
    <property type="project" value="UniProtKB-SubCell"/>
</dbReference>
<dbReference type="InterPro" id="IPR039606">
    <property type="entry name" value="Phytol/farnesol_kinase"/>
</dbReference>
<keyword evidence="13" id="KW-0472">Membrane</keyword>
<evidence type="ECO:0000256" key="13">
    <source>
        <dbReference type="ARBA" id="ARBA00023136"/>
    </source>
</evidence>
<dbReference type="PANTHER" id="PTHR32523:SF8">
    <property type="entry name" value="DOLICHOL KINASE"/>
    <property type="match status" value="1"/>
</dbReference>
<dbReference type="GO" id="GO:0010276">
    <property type="term" value="F:phytol kinase activity"/>
    <property type="evidence" value="ECO:0007669"/>
    <property type="project" value="UniProtKB-EC"/>
</dbReference>
<evidence type="ECO:0000256" key="5">
    <source>
        <dbReference type="ARBA" id="ARBA00022679"/>
    </source>
</evidence>
<accession>A0A2J7ZTV2</accession>
<keyword evidence="5" id="KW-0808">Transferase</keyword>
<evidence type="ECO:0000256" key="8">
    <source>
        <dbReference type="ARBA" id="ARBA00022771"/>
    </source>
</evidence>
<dbReference type="GO" id="GO:0008270">
    <property type="term" value="F:zinc ion binding"/>
    <property type="evidence" value="ECO:0007669"/>
    <property type="project" value="UniProtKB-KW"/>
</dbReference>
<dbReference type="Proteomes" id="UP000236333">
    <property type="component" value="Unassembled WGS sequence"/>
</dbReference>
<evidence type="ECO:0000256" key="11">
    <source>
        <dbReference type="ARBA" id="ARBA00022946"/>
    </source>
</evidence>
<evidence type="ECO:0000256" key="17">
    <source>
        <dbReference type="PROSITE-ProRule" id="PRU00134"/>
    </source>
</evidence>
<comment type="catalytic activity">
    <reaction evidence="16">
        <text>phytol + CTP = phytyl phosphate + CDP + H(+)</text>
        <dbReference type="Rhea" id="RHEA:38055"/>
        <dbReference type="ChEBI" id="CHEBI:15378"/>
        <dbReference type="ChEBI" id="CHEBI:17327"/>
        <dbReference type="ChEBI" id="CHEBI:37563"/>
        <dbReference type="ChEBI" id="CHEBI:58069"/>
        <dbReference type="ChEBI" id="CHEBI:75483"/>
        <dbReference type="EC" id="2.7.1.182"/>
    </reaction>
</comment>
<evidence type="ECO:0000256" key="14">
    <source>
        <dbReference type="ARBA" id="ARBA00024015"/>
    </source>
</evidence>
<evidence type="ECO:0000256" key="6">
    <source>
        <dbReference type="ARBA" id="ARBA00022692"/>
    </source>
</evidence>
<keyword evidence="3" id="KW-0150">Chloroplast</keyword>
<comment type="similarity">
    <text evidence="2">Belongs to the polyprenol kinase family.</text>
</comment>
<keyword evidence="8 17" id="KW-0863">Zinc-finger</keyword>
<evidence type="ECO:0000256" key="18">
    <source>
        <dbReference type="SAM" id="MobiDB-lite"/>
    </source>
</evidence>
<dbReference type="PROSITE" id="PS01360">
    <property type="entry name" value="ZF_MYND_1"/>
    <property type="match status" value="1"/>
</dbReference>
<feature type="domain" description="MYND-type" evidence="19">
    <location>
        <begin position="935"/>
        <end position="983"/>
    </location>
</feature>
<evidence type="ECO:0000256" key="4">
    <source>
        <dbReference type="ARBA" id="ARBA00022640"/>
    </source>
</evidence>
<gene>
    <name evidence="20" type="ORF">TSOC_010214</name>
</gene>
<evidence type="ECO:0000313" key="21">
    <source>
        <dbReference type="Proteomes" id="UP000236333"/>
    </source>
</evidence>
<protein>
    <recommendedName>
        <fullName evidence="15">phytol kinase</fullName>
        <ecNumber evidence="15">2.7.1.182</ecNumber>
    </recommendedName>
</protein>
<keyword evidence="10" id="KW-0862">Zinc</keyword>
<dbReference type="AlphaFoldDB" id="A0A2J7ZTV2"/>
<dbReference type="InterPro" id="IPR002893">
    <property type="entry name" value="Znf_MYND"/>
</dbReference>
<keyword evidence="12" id="KW-1133">Transmembrane helix</keyword>
<proteinExistence type="inferred from homology"/>
<evidence type="ECO:0000256" key="2">
    <source>
        <dbReference type="ARBA" id="ARBA00010794"/>
    </source>
</evidence>
<comment type="pathway">
    <text evidence="14">Cofactor biosynthesis; tocopherol biosynthesis.</text>
</comment>
<evidence type="ECO:0000256" key="7">
    <source>
        <dbReference type="ARBA" id="ARBA00022723"/>
    </source>
</evidence>
<comment type="caution">
    <text evidence="20">The sequence shown here is derived from an EMBL/GenBank/DDBJ whole genome shotgun (WGS) entry which is preliminary data.</text>
</comment>
<evidence type="ECO:0000256" key="15">
    <source>
        <dbReference type="ARBA" id="ARBA00039024"/>
    </source>
</evidence>
<evidence type="ECO:0000256" key="3">
    <source>
        <dbReference type="ARBA" id="ARBA00022528"/>
    </source>
</evidence>
<evidence type="ECO:0000256" key="9">
    <source>
        <dbReference type="ARBA" id="ARBA00022777"/>
    </source>
</evidence>
<evidence type="ECO:0000256" key="1">
    <source>
        <dbReference type="ARBA" id="ARBA00004508"/>
    </source>
</evidence>
<sequence length="992" mass="103112">MRPARKSVATSSQTPAALDRGAEHALRRLPALVDTVQLAVPDDVAQFRADVEELAELLATVRGYLIQLDGGAEGVAAAARILEDAAVHSALLRLMAAVLRWPLLAPVSNLAGGGSGDGSGGSTSGSSAGGSASGGSGAGGSGTDGSGTTAGAEGGSGSSTGELNVGEGIQAKANVVWETCGVVDALLKPLFEQPHVLLAALAFVRKLLRMHTLQCLARQFAAAAGSVAALTAQQARYVNCFTCLLGSLLLVLRHDTGVGAESLHASVRRELAEALRDSCVLEHAARLLLRLLLLAGASGAALPARSDTAGTFRAYFTLYQNLLVQQFEVARAEGQGAAAGTAAAAAVREVLYGRCVRHVALVHGVVALCVVDGGPAYGLPEDVQQAISALFTEAFTPSTHHTAYAIWHVLIAHAALCAAAPSPPLGARAVVMLHLRLARLAVASGDVWAAYAEQQWAGLPPHAGGARMVVPRERVALMARRSVEAAWCLLRERRIANPPAWAEAAGVECWRLKAATLGRNIVRWADRNELGLVGAQLLHGWVPLLPAGEPLPPAPPPDLAAVLAGGLLPCLERLLRRAGEEPDGPESTVVAALLREGHTWHQWAPLLEYGEPQQAAALVAALVKLLRRGYRAEASFGDGCLASYPCVGVLGDALVSSCNLWVTEGRQLARLLTYVVCEWLPALSGLALQAMAAQAALDAADSEDLRGLLQKLLYWLSLLVHRCANGSTAGAAAAGRSATAAAQAGGVTAADDAGGWRRLLLGEVRVVTLLGCALRLAQLPGTDAVPICALAECCSVVAAAFPDEVLGAASSAAWRPELLRALLPELREQGRGMLVDDVQALAARLEEAEPGGSNCGGGCRVTHWWEWWWDSVAGAEPGSRGCSCGGITGCGGCDDWEARGRVLAVLATSVDVAGYSSLAAALVAPAEARALLRTCSYRGCTSLAGDSEADARMRWCRFCRVRCYCCGECQLSDWREGGHKEACPGGAKPRPG</sequence>
<evidence type="ECO:0000256" key="12">
    <source>
        <dbReference type="ARBA" id="ARBA00022989"/>
    </source>
</evidence>
<name>A0A2J7ZTV2_9CHLO</name>
<dbReference type="PROSITE" id="PS50865">
    <property type="entry name" value="ZF_MYND_2"/>
    <property type="match status" value="1"/>
</dbReference>
<keyword evidence="21" id="KW-1185">Reference proteome</keyword>
<keyword evidence="4" id="KW-0934">Plastid</keyword>
<dbReference type="EC" id="2.7.1.182" evidence="15"/>
<dbReference type="GO" id="GO:0016020">
    <property type="term" value="C:membrane"/>
    <property type="evidence" value="ECO:0007669"/>
    <property type="project" value="UniProtKB-SubCell"/>
</dbReference>
<evidence type="ECO:0000259" key="19">
    <source>
        <dbReference type="PROSITE" id="PS50865"/>
    </source>
</evidence>
<keyword evidence="11" id="KW-0809">Transit peptide</keyword>
<dbReference type="EMBL" id="PGGS01000474">
    <property type="protein sequence ID" value="PNH03699.1"/>
    <property type="molecule type" value="Genomic_DNA"/>
</dbReference>
<feature type="compositionally biased region" description="Gly residues" evidence="18">
    <location>
        <begin position="114"/>
        <end position="145"/>
    </location>
</feature>
<dbReference type="OrthoDB" id="265717at2759"/>
<reference evidence="20 21" key="1">
    <citation type="journal article" date="2017" name="Mol. Biol. Evol.">
        <title>The 4-celled Tetrabaena socialis nuclear genome reveals the essential components for genetic control of cell number at the origin of multicellularity in the volvocine lineage.</title>
        <authorList>
            <person name="Featherston J."/>
            <person name="Arakaki Y."/>
            <person name="Hanschen E.R."/>
            <person name="Ferris P.J."/>
            <person name="Michod R.E."/>
            <person name="Olson B.J.S.C."/>
            <person name="Nozaki H."/>
            <person name="Durand P.M."/>
        </authorList>
    </citation>
    <scope>NUCLEOTIDE SEQUENCE [LARGE SCALE GENOMIC DNA]</scope>
    <source>
        <strain evidence="20 21">NIES-571</strain>
    </source>
</reference>
<organism evidence="20 21">
    <name type="scientific">Tetrabaena socialis</name>
    <dbReference type="NCBI Taxonomy" id="47790"/>
    <lineage>
        <taxon>Eukaryota</taxon>
        <taxon>Viridiplantae</taxon>
        <taxon>Chlorophyta</taxon>
        <taxon>core chlorophytes</taxon>
        <taxon>Chlorophyceae</taxon>
        <taxon>CS clade</taxon>
        <taxon>Chlamydomonadales</taxon>
        <taxon>Tetrabaenaceae</taxon>
        <taxon>Tetrabaena</taxon>
    </lineage>
</organism>
<evidence type="ECO:0000256" key="10">
    <source>
        <dbReference type="ARBA" id="ARBA00022833"/>
    </source>
</evidence>
<feature type="region of interest" description="Disordered" evidence="18">
    <location>
        <begin position="114"/>
        <end position="163"/>
    </location>
</feature>
<keyword evidence="7" id="KW-0479">Metal-binding</keyword>
<dbReference type="PANTHER" id="PTHR32523">
    <property type="entry name" value="PHYTOL KINASE 1, CHLOROPLASTIC"/>
    <property type="match status" value="1"/>
</dbReference>
<comment type="subcellular location">
    <subcellularLocation>
        <location evidence="1">Plastid</location>
        <location evidence="1">Chloroplast membrane</location>
        <topology evidence="1">Multi-pass membrane protein</topology>
    </subcellularLocation>
</comment>
<keyword evidence="9" id="KW-0418">Kinase</keyword>
<keyword evidence="6" id="KW-0812">Transmembrane</keyword>
<dbReference type="SUPFAM" id="SSF144232">
    <property type="entry name" value="HIT/MYND zinc finger-like"/>
    <property type="match status" value="1"/>
</dbReference>
<evidence type="ECO:0000256" key="16">
    <source>
        <dbReference type="ARBA" id="ARBA00048889"/>
    </source>
</evidence>